<gene>
    <name evidence="3" type="ordered locus">Hore_12470</name>
</gene>
<evidence type="ECO:0000256" key="1">
    <source>
        <dbReference type="SAM" id="Phobius"/>
    </source>
</evidence>
<proteinExistence type="predicted"/>
<reference evidence="3 4" key="1">
    <citation type="journal article" date="2009" name="PLoS ONE">
        <title>Genome analysis of the anaerobic thermohalophilic bacterium Halothermothrix orenii.</title>
        <authorList>
            <person name="Mavromatis K."/>
            <person name="Ivanova N."/>
            <person name="Anderson I."/>
            <person name="Lykidis A."/>
            <person name="Hooper S.D."/>
            <person name="Sun H."/>
            <person name="Kunin V."/>
            <person name="Lapidus A."/>
            <person name="Hugenholtz P."/>
            <person name="Patel B."/>
            <person name="Kyrpides N.C."/>
        </authorList>
    </citation>
    <scope>NUCLEOTIDE SEQUENCE [LARGE SCALE GENOMIC DNA]</scope>
    <source>
        <strain evidence="4">H 168 / OCM 544 / DSM 9562</strain>
    </source>
</reference>
<protein>
    <recommendedName>
        <fullName evidence="2">DUF4342 domain-containing protein</fullName>
    </recommendedName>
</protein>
<organism evidence="3 4">
    <name type="scientific">Halothermothrix orenii (strain H 168 / OCM 544 / DSM 9562)</name>
    <dbReference type="NCBI Taxonomy" id="373903"/>
    <lineage>
        <taxon>Bacteria</taxon>
        <taxon>Bacillati</taxon>
        <taxon>Bacillota</taxon>
        <taxon>Clostridia</taxon>
        <taxon>Halanaerobiales</taxon>
        <taxon>Halothermotrichaceae</taxon>
        <taxon>Halothermothrix</taxon>
    </lineage>
</organism>
<keyword evidence="1" id="KW-0472">Membrane</keyword>
<keyword evidence="1" id="KW-1133">Transmembrane helix</keyword>
<evidence type="ECO:0000313" key="3">
    <source>
        <dbReference type="EMBL" id="ACL69997.1"/>
    </source>
</evidence>
<keyword evidence="4" id="KW-1185">Reference proteome</keyword>
<feature type="domain" description="DUF4342" evidence="2">
    <location>
        <begin position="45"/>
        <end position="120"/>
    </location>
</feature>
<sequence>MDKLEKIDMIRQRLNVSYEKANQALEEAGGDVVEALIKLEKEMGKNGENVVHVKGQELINKIKEIIKEGNAKKIVVKDNEKTLVEIPVTAGIVGLVLFPYISILAGLAAMYKDYTLEIDKEDQN</sequence>
<accession>B8CXH8</accession>
<dbReference type="HOGENOM" id="CLU_115782_2_1_9"/>
<dbReference type="Pfam" id="PF14242">
    <property type="entry name" value="DUF4342"/>
    <property type="match status" value="1"/>
</dbReference>
<dbReference type="Gene3D" id="1.10.8.10">
    <property type="entry name" value="DNA helicase RuvA subunit, C-terminal domain"/>
    <property type="match status" value="1"/>
</dbReference>
<dbReference type="Proteomes" id="UP000000719">
    <property type="component" value="Chromosome"/>
</dbReference>
<dbReference type="OrthoDB" id="129626at2"/>
<evidence type="ECO:0000259" key="2">
    <source>
        <dbReference type="Pfam" id="PF14242"/>
    </source>
</evidence>
<evidence type="ECO:0000313" key="4">
    <source>
        <dbReference type="Proteomes" id="UP000000719"/>
    </source>
</evidence>
<dbReference type="KEGG" id="hor:Hore_12470"/>
<dbReference type="SUPFAM" id="SSF46934">
    <property type="entry name" value="UBA-like"/>
    <property type="match status" value="1"/>
</dbReference>
<dbReference type="InterPro" id="IPR009060">
    <property type="entry name" value="UBA-like_sf"/>
</dbReference>
<dbReference type="InterPro" id="IPR025642">
    <property type="entry name" value="DUF4342"/>
</dbReference>
<name>B8CXH8_HALOH</name>
<dbReference type="AlphaFoldDB" id="B8CXH8"/>
<dbReference type="STRING" id="373903.Hore_12470"/>
<feature type="transmembrane region" description="Helical" evidence="1">
    <location>
        <begin position="88"/>
        <end position="111"/>
    </location>
</feature>
<dbReference type="RefSeq" id="WP_012636181.1">
    <property type="nucleotide sequence ID" value="NC_011899.1"/>
</dbReference>
<dbReference type="EMBL" id="CP001098">
    <property type="protein sequence ID" value="ACL69997.1"/>
    <property type="molecule type" value="Genomic_DNA"/>
</dbReference>
<dbReference type="eggNOG" id="COG1308">
    <property type="taxonomic scope" value="Bacteria"/>
</dbReference>
<keyword evidence="1" id="KW-0812">Transmembrane</keyword>